<proteinExistence type="inferred from homology"/>
<name>A0A7G1G5W6_9BACT</name>
<comment type="similarity">
    <text evidence="2">Belongs to the 2H phosphoesterase superfamily. ThpR family.</text>
</comment>
<feature type="short sequence motif" description="HXTX 1" evidence="2">
    <location>
        <begin position="43"/>
        <end position="46"/>
    </location>
</feature>
<evidence type="ECO:0000313" key="3">
    <source>
        <dbReference type="EMBL" id="BBE30454.1"/>
    </source>
</evidence>
<dbReference type="PANTHER" id="PTHR35561:SF1">
    <property type="entry name" value="RNA 2',3'-CYCLIC PHOSPHODIESTERASE"/>
    <property type="match status" value="1"/>
</dbReference>
<dbReference type="RefSeq" id="WP_190615550.1">
    <property type="nucleotide sequence ID" value="NZ_AP018712.1"/>
</dbReference>
<dbReference type="FunCoup" id="A0A7G1G5W6">
    <property type="interactions" value="19"/>
</dbReference>
<dbReference type="NCBIfam" id="TIGR02258">
    <property type="entry name" value="2_5_ligase"/>
    <property type="match status" value="1"/>
</dbReference>
<keyword evidence="1 2" id="KW-0378">Hydrolase</keyword>
<accession>A0A7G1G5W6</accession>
<dbReference type="HAMAP" id="MF_01940">
    <property type="entry name" value="RNA_CPDase"/>
    <property type="match status" value="1"/>
</dbReference>
<reference evidence="3 4" key="1">
    <citation type="submission" date="2018-06" db="EMBL/GenBank/DDBJ databases">
        <title>Genome sequencing of Oceanotoga sp. sy52.</title>
        <authorList>
            <person name="Mori K."/>
        </authorList>
    </citation>
    <scope>NUCLEOTIDE SEQUENCE [LARGE SCALE GENOMIC DNA]</scope>
    <source>
        <strain evidence="4">sy52</strain>
    </source>
</reference>
<gene>
    <name evidence="3" type="ORF">OSSY52_05950</name>
</gene>
<comment type="catalytic activity">
    <reaction evidence="2">
        <text>a 3'-end 2',3'-cyclophospho-ribonucleotide-RNA + H2O = a 3'-end 2'-phospho-ribonucleotide-RNA + H(+)</text>
        <dbReference type="Rhea" id="RHEA:11828"/>
        <dbReference type="Rhea" id="RHEA-COMP:10464"/>
        <dbReference type="Rhea" id="RHEA-COMP:17353"/>
        <dbReference type="ChEBI" id="CHEBI:15377"/>
        <dbReference type="ChEBI" id="CHEBI:15378"/>
        <dbReference type="ChEBI" id="CHEBI:83064"/>
        <dbReference type="ChEBI" id="CHEBI:173113"/>
        <dbReference type="EC" id="3.1.4.58"/>
    </reaction>
</comment>
<dbReference type="GO" id="GO:0008664">
    <property type="term" value="F:RNA 2',3'-cyclic 3'-phosphodiesterase activity"/>
    <property type="evidence" value="ECO:0007669"/>
    <property type="project" value="UniProtKB-EC"/>
</dbReference>
<feature type="short sequence motif" description="HXTX 2" evidence="2">
    <location>
        <begin position="129"/>
        <end position="132"/>
    </location>
</feature>
<dbReference type="Gene3D" id="3.90.1140.10">
    <property type="entry name" value="Cyclic phosphodiesterase"/>
    <property type="match status" value="1"/>
</dbReference>
<dbReference type="Pfam" id="PF13563">
    <property type="entry name" value="2_5_RNA_ligase2"/>
    <property type="match status" value="1"/>
</dbReference>
<dbReference type="KEGG" id="ocy:OSSY52_05950"/>
<sequence>MEELRTFIALDSNIELKILLKDTIEKLNKMGFKANWTTTENIHLTLLFLGDLSMHKIAEIAYKIGERISGFPTFIFDVNNLGFFESENSPKNFWFGVSGQQTLHGLYKEIQKAVSLCEIEVQNEEFVPHITVGRIKKYPEHWKKLISSIDFETIKVPVNSVCIYSSTLTKKGPVYEKLYTIDFEGGVIING</sequence>
<organism evidence="3 4">
    <name type="scientific">Tepiditoga spiralis</name>
    <dbReference type="NCBI Taxonomy" id="2108365"/>
    <lineage>
        <taxon>Bacteria</taxon>
        <taxon>Thermotogati</taxon>
        <taxon>Thermotogota</taxon>
        <taxon>Thermotogae</taxon>
        <taxon>Petrotogales</taxon>
        <taxon>Petrotogaceae</taxon>
        <taxon>Tepiditoga</taxon>
    </lineage>
</organism>
<dbReference type="InterPro" id="IPR004175">
    <property type="entry name" value="RNA_CPDase"/>
</dbReference>
<dbReference type="PANTHER" id="PTHR35561">
    <property type="entry name" value="RNA 2',3'-CYCLIC PHOSPHODIESTERASE"/>
    <property type="match status" value="1"/>
</dbReference>
<dbReference type="EC" id="3.1.4.58" evidence="2"/>
<dbReference type="EMBL" id="AP018712">
    <property type="protein sequence ID" value="BBE30454.1"/>
    <property type="molecule type" value="Genomic_DNA"/>
</dbReference>
<evidence type="ECO:0000256" key="1">
    <source>
        <dbReference type="ARBA" id="ARBA00022801"/>
    </source>
</evidence>
<feature type="active site" description="Proton donor" evidence="2">
    <location>
        <position position="43"/>
    </location>
</feature>
<evidence type="ECO:0000313" key="4">
    <source>
        <dbReference type="Proteomes" id="UP000516361"/>
    </source>
</evidence>
<dbReference type="SUPFAM" id="SSF55144">
    <property type="entry name" value="LigT-like"/>
    <property type="match status" value="1"/>
</dbReference>
<protein>
    <recommendedName>
        <fullName evidence="2">RNA 2',3'-cyclic phosphodiesterase</fullName>
        <shortName evidence="2">RNA 2',3'-CPDase</shortName>
        <ecNumber evidence="2">3.1.4.58</ecNumber>
    </recommendedName>
</protein>
<dbReference type="GO" id="GO:0004113">
    <property type="term" value="F:2',3'-cyclic-nucleotide 3'-phosphodiesterase activity"/>
    <property type="evidence" value="ECO:0007669"/>
    <property type="project" value="InterPro"/>
</dbReference>
<dbReference type="Proteomes" id="UP000516361">
    <property type="component" value="Chromosome"/>
</dbReference>
<keyword evidence="4" id="KW-1185">Reference proteome</keyword>
<dbReference type="InterPro" id="IPR009097">
    <property type="entry name" value="Cyclic_Pdiesterase"/>
</dbReference>
<comment type="function">
    <text evidence="2">Hydrolyzes RNA 2',3'-cyclic phosphodiester to an RNA 2'-phosphomonoester.</text>
</comment>
<feature type="active site" description="Proton acceptor" evidence="2">
    <location>
        <position position="129"/>
    </location>
</feature>
<dbReference type="AlphaFoldDB" id="A0A7G1G5W6"/>
<dbReference type="InParanoid" id="A0A7G1G5W6"/>
<evidence type="ECO:0000256" key="2">
    <source>
        <dbReference type="HAMAP-Rule" id="MF_01940"/>
    </source>
</evidence>